<evidence type="ECO:0000313" key="3">
    <source>
        <dbReference type="Proteomes" id="UP000050786"/>
    </source>
</evidence>
<keyword evidence="1" id="KW-1133">Transmembrane helix</keyword>
<proteinExistence type="predicted"/>
<keyword evidence="1" id="KW-0812">Transmembrane</keyword>
<protein>
    <recommendedName>
        <fullName evidence="4">Transmembrane protein</fullName>
    </recommendedName>
</protein>
<feature type="transmembrane region" description="Helical" evidence="1">
    <location>
        <begin position="38"/>
        <end position="59"/>
    </location>
</feature>
<evidence type="ECO:0000313" key="2">
    <source>
        <dbReference type="EMBL" id="CUH42287.1"/>
    </source>
</evidence>
<gene>
    <name evidence="2" type="ORF">RUM4293_01175</name>
</gene>
<keyword evidence="3" id="KW-1185">Reference proteome</keyword>
<reference evidence="3" key="1">
    <citation type="submission" date="2015-09" db="EMBL/GenBank/DDBJ databases">
        <authorList>
            <person name="Rodrigo-Torres L."/>
            <person name="Arahal D.R."/>
        </authorList>
    </citation>
    <scope>NUCLEOTIDE SEQUENCE [LARGE SCALE GENOMIC DNA]</scope>
    <source>
        <strain evidence="3">CECT 4293</strain>
    </source>
</reference>
<accession>A0A0P1E280</accession>
<feature type="transmembrane region" description="Helical" evidence="1">
    <location>
        <begin position="7"/>
        <end position="26"/>
    </location>
</feature>
<dbReference type="EMBL" id="CYPS01000020">
    <property type="protein sequence ID" value="CUH42287.1"/>
    <property type="molecule type" value="Genomic_DNA"/>
</dbReference>
<dbReference type="Proteomes" id="UP000050786">
    <property type="component" value="Unassembled WGS sequence"/>
</dbReference>
<feature type="transmembrane region" description="Helical" evidence="1">
    <location>
        <begin position="80"/>
        <end position="100"/>
    </location>
</feature>
<name>A0A0P1E280_9RHOB</name>
<dbReference type="AlphaFoldDB" id="A0A0P1E280"/>
<evidence type="ECO:0000256" key="1">
    <source>
        <dbReference type="SAM" id="Phobius"/>
    </source>
</evidence>
<dbReference type="RefSeq" id="WP_058272377.1">
    <property type="nucleotide sequence ID" value="NZ_CYPS01000020.1"/>
</dbReference>
<sequence length="148" mass="15823">MIKSIHPIAGIIGFLTIFMFWTSTLYSELFATHATVAAVKSMIVSGLFILVPAMVIVGASGMSLGRRRKDAPALAKKKRMPIIAMIGLLILVPAALFLNAKASAGSFDISFYAVQVVELLAGATNLTLMGLSIRDGRAMTARRRRAGK</sequence>
<evidence type="ECO:0008006" key="4">
    <source>
        <dbReference type="Google" id="ProtNLM"/>
    </source>
</evidence>
<feature type="transmembrane region" description="Helical" evidence="1">
    <location>
        <begin position="112"/>
        <end position="133"/>
    </location>
</feature>
<organism evidence="2 3">
    <name type="scientific">Ruegeria atlantica</name>
    <dbReference type="NCBI Taxonomy" id="81569"/>
    <lineage>
        <taxon>Bacteria</taxon>
        <taxon>Pseudomonadati</taxon>
        <taxon>Pseudomonadota</taxon>
        <taxon>Alphaproteobacteria</taxon>
        <taxon>Rhodobacterales</taxon>
        <taxon>Roseobacteraceae</taxon>
        <taxon>Ruegeria</taxon>
    </lineage>
</organism>
<keyword evidence="1" id="KW-0472">Membrane</keyword>